<evidence type="ECO:0000313" key="1">
    <source>
        <dbReference type="EMBL" id="KCW63749.1"/>
    </source>
</evidence>
<sequence length="73" mass="8922">MGQYMFHWCIHEFWDSTGQIYCVMDGTIRWAKYTWICYLLKQKHQILSLHDYSHVPIVCLRQSSDLNLKKREK</sequence>
<dbReference type="Gramene" id="KCW63748">
    <property type="protein sequence ID" value="KCW63748"/>
    <property type="gene ID" value="EUGRSUZ_G01404"/>
</dbReference>
<name>A0A059BCI1_EUCGR</name>
<organism evidence="1">
    <name type="scientific">Eucalyptus grandis</name>
    <name type="common">Flooded gum</name>
    <dbReference type="NCBI Taxonomy" id="71139"/>
    <lineage>
        <taxon>Eukaryota</taxon>
        <taxon>Viridiplantae</taxon>
        <taxon>Streptophyta</taxon>
        <taxon>Embryophyta</taxon>
        <taxon>Tracheophyta</taxon>
        <taxon>Spermatophyta</taxon>
        <taxon>Magnoliopsida</taxon>
        <taxon>eudicotyledons</taxon>
        <taxon>Gunneridae</taxon>
        <taxon>Pentapetalae</taxon>
        <taxon>rosids</taxon>
        <taxon>malvids</taxon>
        <taxon>Myrtales</taxon>
        <taxon>Myrtaceae</taxon>
        <taxon>Myrtoideae</taxon>
        <taxon>Eucalypteae</taxon>
        <taxon>Eucalyptus</taxon>
    </lineage>
</organism>
<dbReference type="EMBL" id="KK198759">
    <property type="protein sequence ID" value="KCW63748.1"/>
    <property type="molecule type" value="Genomic_DNA"/>
</dbReference>
<protein>
    <submittedName>
        <fullName evidence="1">Uncharacterized protein</fullName>
    </submittedName>
</protein>
<dbReference type="EMBL" id="KK198759">
    <property type="protein sequence ID" value="KCW63749.1"/>
    <property type="molecule type" value="Genomic_DNA"/>
</dbReference>
<accession>A0A059BCI1</accession>
<proteinExistence type="predicted"/>
<dbReference type="AlphaFoldDB" id="A0A059BCI1"/>
<gene>
    <name evidence="1" type="ORF">EUGRSUZ_G01404</name>
</gene>
<dbReference type="Gramene" id="KCW63749">
    <property type="protein sequence ID" value="KCW63749"/>
    <property type="gene ID" value="EUGRSUZ_G01404"/>
</dbReference>
<reference evidence="1" key="1">
    <citation type="submission" date="2013-07" db="EMBL/GenBank/DDBJ databases">
        <title>The genome of Eucalyptus grandis.</title>
        <authorList>
            <person name="Schmutz J."/>
            <person name="Hayes R."/>
            <person name="Myburg A."/>
            <person name="Tuskan G."/>
            <person name="Grattapaglia D."/>
            <person name="Rokhsar D.S."/>
        </authorList>
    </citation>
    <scope>NUCLEOTIDE SEQUENCE</scope>
    <source>
        <tissue evidence="1">Leaf extractions</tissue>
    </source>
</reference>